<comment type="caution">
    <text evidence="2">The sequence shown here is derived from an EMBL/GenBank/DDBJ whole genome shotgun (WGS) entry which is preliminary data.</text>
</comment>
<reference evidence="2" key="1">
    <citation type="submission" date="2022-07" db="EMBL/GenBank/DDBJ databases">
        <authorList>
            <person name="Macas J."/>
            <person name="Novak P."/>
            <person name="Neumann P."/>
        </authorList>
    </citation>
    <scope>NUCLEOTIDE SEQUENCE</scope>
</reference>
<keyword evidence="3" id="KW-1185">Reference proteome</keyword>
<sequence>MLFERIEGHNQSISKRIQDIVPNAREVESRDQQNHR</sequence>
<protein>
    <submittedName>
        <fullName evidence="2">Uncharacterized protein</fullName>
    </submittedName>
</protein>
<feature type="compositionally biased region" description="Basic and acidic residues" evidence="1">
    <location>
        <begin position="25"/>
        <end position="36"/>
    </location>
</feature>
<name>A0AAV0F7G2_9ASTE</name>
<evidence type="ECO:0000256" key="1">
    <source>
        <dbReference type="SAM" id="MobiDB-lite"/>
    </source>
</evidence>
<proteinExistence type="predicted"/>
<organism evidence="2 3">
    <name type="scientific">Cuscuta epithymum</name>
    <dbReference type="NCBI Taxonomy" id="186058"/>
    <lineage>
        <taxon>Eukaryota</taxon>
        <taxon>Viridiplantae</taxon>
        <taxon>Streptophyta</taxon>
        <taxon>Embryophyta</taxon>
        <taxon>Tracheophyta</taxon>
        <taxon>Spermatophyta</taxon>
        <taxon>Magnoliopsida</taxon>
        <taxon>eudicotyledons</taxon>
        <taxon>Gunneridae</taxon>
        <taxon>Pentapetalae</taxon>
        <taxon>asterids</taxon>
        <taxon>lamiids</taxon>
        <taxon>Solanales</taxon>
        <taxon>Convolvulaceae</taxon>
        <taxon>Cuscuteae</taxon>
        <taxon>Cuscuta</taxon>
        <taxon>Cuscuta subgen. Cuscuta</taxon>
    </lineage>
</organism>
<evidence type="ECO:0000313" key="2">
    <source>
        <dbReference type="EMBL" id="CAH9131430.1"/>
    </source>
</evidence>
<dbReference type="AlphaFoldDB" id="A0AAV0F7G2"/>
<evidence type="ECO:0000313" key="3">
    <source>
        <dbReference type="Proteomes" id="UP001152523"/>
    </source>
</evidence>
<dbReference type="EMBL" id="CAMAPF010000966">
    <property type="protein sequence ID" value="CAH9131430.1"/>
    <property type="molecule type" value="Genomic_DNA"/>
</dbReference>
<dbReference type="Proteomes" id="UP001152523">
    <property type="component" value="Unassembled WGS sequence"/>
</dbReference>
<feature type="region of interest" description="Disordered" evidence="1">
    <location>
        <begin position="1"/>
        <end position="36"/>
    </location>
</feature>
<accession>A0AAV0F7G2</accession>
<gene>
    <name evidence="2" type="ORF">CEPIT_LOCUS31396</name>
</gene>